<keyword evidence="2" id="KW-1185">Reference proteome</keyword>
<dbReference type="InterPro" id="IPR003226">
    <property type="entry name" value="MYG1_exonuclease"/>
</dbReference>
<keyword evidence="3" id="KW-0540">Nuclease</keyword>
<keyword evidence="3" id="KW-0378">Hydrolase</keyword>
<dbReference type="AlphaFoldDB" id="A0A8B8IUD0"/>
<dbReference type="GeneID" id="113403776"/>
<reference evidence="3" key="1">
    <citation type="submission" date="2025-08" db="UniProtKB">
        <authorList>
            <consortium name="RefSeq"/>
        </authorList>
    </citation>
    <scope>IDENTIFICATION</scope>
    <source>
        <tissue evidence="3">Whole body</tissue>
    </source>
</reference>
<evidence type="ECO:0000256" key="1">
    <source>
        <dbReference type="ARBA" id="ARBA00010105"/>
    </source>
</evidence>
<dbReference type="RefSeq" id="XP_026500147.2">
    <property type="nucleotide sequence ID" value="XM_026644362.2"/>
</dbReference>
<gene>
    <name evidence="3" type="primary">LOC113403776</name>
</gene>
<accession>A0A8B8IUD0</accession>
<dbReference type="Proteomes" id="UP001652626">
    <property type="component" value="Chromosome 20"/>
</dbReference>
<keyword evidence="3" id="KW-0269">Exonuclease</keyword>
<name>A0A8B8IUD0_VANTA</name>
<dbReference type="Pfam" id="PF03690">
    <property type="entry name" value="MYG1_exonuc"/>
    <property type="match status" value="1"/>
</dbReference>
<organism evidence="2 3">
    <name type="scientific">Vanessa tameamea</name>
    <name type="common">Kamehameha butterfly</name>
    <dbReference type="NCBI Taxonomy" id="334116"/>
    <lineage>
        <taxon>Eukaryota</taxon>
        <taxon>Metazoa</taxon>
        <taxon>Ecdysozoa</taxon>
        <taxon>Arthropoda</taxon>
        <taxon>Hexapoda</taxon>
        <taxon>Insecta</taxon>
        <taxon>Pterygota</taxon>
        <taxon>Neoptera</taxon>
        <taxon>Endopterygota</taxon>
        <taxon>Lepidoptera</taxon>
        <taxon>Glossata</taxon>
        <taxon>Ditrysia</taxon>
        <taxon>Papilionoidea</taxon>
        <taxon>Nymphalidae</taxon>
        <taxon>Nymphalinae</taxon>
        <taxon>Vanessa</taxon>
    </lineage>
</organism>
<sequence length="366" mass="42521">MFKSIGYKVHVCIFKEIKRYYFPTNRLFNNFFQIMKIGTHDGVFHCDEVLACFLLKRLPEFKDAEIIRTRDMEKLNQCDIVVDVGAEFNHEKKRYDHHQREFNATLSSLRPELGGKYNIKLSSAGLVYAFYGEKVIQSLAHKDHPLSLEVLKIIYKKVYEHLIEEMDAIDNGVPMTDEEPRYKIRTHLSARIHRLNPEWNSDLNVNVETGFKKALALVGEEFLYNVNYFLSVWLPARDYVKSALEERYQIHESGKILEFKERFPWKEHLFELEEEMGLSGEILYVVFNDKPKSWRVQAVPVSPSSFITRKALHKKWWGVRDELLSDVSGIKECIFCHSTGFIGGNATRDGAVAMAIASLQADLDTE</sequence>
<dbReference type="PANTHER" id="PTHR11215">
    <property type="entry name" value="METAL DEPENDENT HYDROLASE - RELATED"/>
    <property type="match status" value="1"/>
</dbReference>
<evidence type="ECO:0000313" key="3">
    <source>
        <dbReference type="RefSeq" id="XP_026500147.2"/>
    </source>
</evidence>
<dbReference type="GO" id="GO:0004527">
    <property type="term" value="F:exonuclease activity"/>
    <property type="evidence" value="ECO:0007669"/>
    <property type="project" value="UniProtKB-KW"/>
</dbReference>
<dbReference type="OrthoDB" id="10265310at2759"/>
<dbReference type="PANTHER" id="PTHR11215:SF1">
    <property type="entry name" value="MYG1 EXONUCLEASE"/>
    <property type="match status" value="1"/>
</dbReference>
<dbReference type="GO" id="GO:0005737">
    <property type="term" value="C:cytoplasm"/>
    <property type="evidence" value="ECO:0007669"/>
    <property type="project" value="TreeGrafter"/>
</dbReference>
<proteinExistence type="inferred from homology"/>
<protein>
    <submittedName>
        <fullName evidence="3">MYG1 exonuclease</fullName>
    </submittedName>
</protein>
<dbReference type="GO" id="GO:0005634">
    <property type="term" value="C:nucleus"/>
    <property type="evidence" value="ECO:0007669"/>
    <property type="project" value="TreeGrafter"/>
</dbReference>
<comment type="similarity">
    <text evidence="1">Belongs to the MYG1 family.</text>
</comment>
<evidence type="ECO:0000313" key="2">
    <source>
        <dbReference type="Proteomes" id="UP001652626"/>
    </source>
</evidence>
<dbReference type="OMA" id="FHCDEVV"/>